<dbReference type="EC" id="3.5.1.32" evidence="4"/>
<keyword evidence="5" id="KW-1185">Reference proteome</keyword>
<comment type="cofactor">
    <cofactor evidence="2">
        <name>Mn(2+)</name>
        <dbReference type="ChEBI" id="CHEBI:29035"/>
    </cofactor>
    <text evidence="2">The Mn(2+) ion enhances activity.</text>
</comment>
<dbReference type="Pfam" id="PF01546">
    <property type="entry name" value="Peptidase_M20"/>
    <property type="match status" value="1"/>
</dbReference>
<feature type="binding site" evidence="2">
    <location>
        <position position="102"/>
    </location>
    <ligand>
        <name>Mn(2+)</name>
        <dbReference type="ChEBI" id="CHEBI:29035"/>
        <label>2</label>
    </ligand>
</feature>
<dbReference type="STRING" id="693986.MOC_2749"/>
<protein>
    <submittedName>
        <fullName evidence="4">Amidohydrolase</fullName>
        <ecNumber evidence="4">3.5.1.32</ecNumber>
    </submittedName>
</protein>
<gene>
    <name evidence="4" type="ORF">MOC_2749</name>
</gene>
<sequence length="386" mass="41199">MSPIDRIQTYADELTALRRDLHAHPELGFEEVRTAGIVADLLETFGCEVHRGVGGTGVVGLLKGRTDNGRRIGLRADMDALPIEEETNLPYRSTYAGKMHACGHDGHTTMLLGAARYLAETRDFDGTAVFVFQPAEEGRGGARAMLKDGLFERFPCDEIYGLHNQPGGGHGMIKLRPGPIMAAADFFDIHIRGKGIHAAQPHRGVDPIIIATGLAQALQSIVSRNADPLKSIVLSITRIEAGSAYNVIPETAHLAGTIRTFDKEIRALAGARMRELAAGFGAAYGAEVTVDLQDVFSVLENAPEQAAAATEVATELLGADMVEANVVPKMGSEDFADMTMAVPGAYVWLGANPGPGLHNAGYNFDDSIIPIGSAFLARMVERRTAA</sequence>
<dbReference type="eggNOG" id="COG1473">
    <property type="taxonomic scope" value="Bacteria"/>
</dbReference>
<dbReference type="NCBIfam" id="TIGR01891">
    <property type="entry name" value="amidohydrolases"/>
    <property type="match status" value="1"/>
</dbReference>
<evidence type="ECO:0000313" key="4">
    <source>
        <dbReference type="EMBL" id="AIQ90504.1"/>
    </source>
</evidence>
<feature type="domain" description="Peptidase M20 dimerisation" evidence="3">
    <location>
        <begin position="187"/>
        <end position="264"/>
    </location>
</feature>
<evidence type="ECO:0000259" key="3">
    <source>
        <dbReference type="Pfam" id="PF07687"/>
    </source>
</evidence>
<organism evidence="4 5">
    <name type="scientific">Methylobacterium oryzae CBMB20</name>
    <dbReference type="NCBI Taxonomy" id="693986"/>
    <lineage>
        <taxon>Bacteria</taxon>
        <taxon>Pseudomonadati</taxon>
        <taxon>Pseudomonadota</taxon>
        <taxon>Alphaproteobacteria</taxon>
        <taxon>Hyphomicrobiales</taxon>
        <taxon>Methylobacteriaceae</taxon>
        <taxon>Methylobacterium</taxon>
    </lineage>
</organism>
<dbReference type="HOGENOM" id="CLU_023257_1_1_5"/>
<keyword evidence="2" id="KW-0479">Metal-binding</keyword>
<dbReference type="EMBL" id="CP003811">
    <property type="protein sequence ID" value="AIQ90504.1"/>
    <property type="molecule type" value="Genomic_DNA"/>
</dbReference>
<evidence type="ECO:0000256" key="1">
    <source>
        <dbReference type="ARBA" id="ARBA00022801"/>
    </source>
</evidence>
<dbReference type="PANTHER" id="PTHR11014:SF63">
    <property type="entry name" value="METALLOPEPTIDASE, PUTATIVE (AFU_ORTHOLOGUE AFUA_6G09600)-RELATED"/>
    <property type="match status" value="1"/>
</dbReference>
<evidence type="ECO:0000256" key="2">
    <source>
        <dbReference type="PIRSR" id="PIRSR005962-1"/>
    </source>
</evidence>
<dbReference type="GO" id="GO:0046872">
    <property type="term" value="F:metal ion binding"/>
    <property type="evidence" value="ECO:0007669"/>
    <property type="project" value="UniProtKB-KW"/>
</dbReference>
<keyword evidence="1 4" id="KW-0378">Hydrolase</keyword>
<name>A0A089Q7G7_9HYPH</name>
<dbReference type="FunFam" id="3.30.70.360:FF:000001">
    <property type="entry name" value="N-acetyldiaminopimelate deacetylase"/>
    <property type="match status" value="1"/>
</dbReference>
<reference evidence="4 5" key="1">
    <citation type="journal article" date="2014" name="PLoS ONE">
        <title>Genome Information of Methylobacterium oryzae, a Plant-Probiotic Methylotroph in the Phyllosphere.</title>
        <authorList>
            <person name="Kwak M.J."/>
            <person name="Jeong H."/>
            <person name="Madhaiyan M."/>
            <person name="Lee Y."/>
            <person name="Sa T.M."/>
            <person name="Oh T.K."/>
            <person name="Kim J.F."/>
        </authorList>
    </citation>
    <scope>NUCLEOTIDE SEQUENCE [LARGE SCALE GENOMIC DNA]</scope>
    <source>
        <strain evidence="4 5">CBMB20</strain>
    </source>
</reference>
<dbReference type="Proteomes" id="UP000029492">
    <property type="component" value="Chromosome"/>
</dbReference>
<dbReference type="PIRSF" id="PIRSF005962">
    <property type="entry name" value="Pept_M20D_amidohydro"/>
    <property type="match status" value="1"/>
</dbReference>
<accession>A0A089Q7G7</accession>
<dbReference type="PANTHER" id="PTHR11014">
    <property type="entry name" value="PEPTIDASE M20 FAMILY MEMBER"/>
    <property type="match status" value="1"/>
</dbReference>
<dbReference type="SUPFAM" id="SSF55031">
    <property type="entry name" value="Bacterial exopeptidase dimerisation domain"/>
    <property type="match status" value="1"/>
</dbReference>
<dbReference type="InterPro" id="IPR011650">
    <property type="entry name" value="Peptidase_M20_dimer"/>
</dbReference>
<evidence type="ECO:0000313" key="5">
    <source>
        <dbReference type="Proteomes" id="UP000029492"/>
    </source>
</evidence>
<dbReference type="AlphaFoldDB" id="A0A089Q7G7"/>
<proteinExistence type="predicted"/>
<dbReference type="GO" id="GO:0019877">
    <property type="term" value="P:diaminopimelate biosynthetic process"/>
    <property type="evidence" value="ECO:0007669"/>
    <property type="project" value="UniProtKB-ARBA"/>
</dbReference>
<feature type="binding site" evidence="2">
    <location>
        <position position="163"/>
    </location>
    <ligand>
        <name>Mn(2+)</name>
        <dbReference type="ChEBI" id="CHEBI:29035"/>
        <label>2</label>
    </ligand>
</feature>
<keyword evidence="2" id="KW-0464">Manganese</keyword>
<dbReference type="Gene3D" id="3.40.630.10">
    <property type="entry name" value="Zn peptidases"/>
    <property type="match status" value="1"/>
</dbReference>
<dbReference type="SUPFAM" id="SSF53187">
    <property type="entry name" value="Zn-dependent exopeptidases"/>
    <property type="match status" value="1"/>
</dbReference>
<dbReference type="Pfam" id="PF07687">
    <property type="entry name" value="M20_dimer"/>
    <property type="match status" value="1"/>
</dbReference>
<feature type="binding site" evidence="2">
    <location>
        <position position="104"/>
    </location>
    <ligand>
        <name>Mn(2+)</name>
        <dbReference type="ChEBI" id="CHEBI:29035"/>
        <label>2</label>
    </ligand>
</feature>
<dbReference type="InterPro" id="IPR036264">
    <property type="entry name" value="Bact_exopeptidase_dim_dom"/>
</dbReference>
<dbReference type="Gene3D" id="3.30.70.360">
    <property type="match status" value="1"/>
</dbReference>
<dbReference type="KEGG" id="mor:MOC_2749"/>
<feature type="binding site" evidence="2">
    <location>
        <position position="137"/>
    </location>
    <ligand>
        <name>Mn(2+)</name>
        <dbReference type="ChEBI" id="CHEBI:29035"/>
        <label>2</label>
    </ligand>
</feature>
<dbReference type="InterPro" id="IPR017439">
    <property type="entry name" value="Amidohydrolase"/>
</dbReference>
<feature type="binding site" evidence="2">
    <location>
        <position position="358"/>
    </location>
    <ligand>
        <name>Mn(2+)</name>
        <dbReference type="ChEBI" id="CHEBI:29035"/>
        <label>2</label>
    </ligand>
</feature>
<dbReference type="GO" id="GO:0050118">
    <property type="term" value="F:N-acetyldiaminopimelate deacetylase activity"/>
    <property type="evidence" value="ECO:0007669"/>
    <property type="project" value="UniProtKB-ARBA"/>
</dbReference>
<dbReference type="GO" id="GO:0047980">
    <property type="term" value="F:hippurate hydrolase activity"/>
    <property type="evidence" value="ECO:0007669"/>
    <property type="project" value="UniProtKB-EC"/>
</dbReference>
<dbReference type="InterPro" id="IPR002933">
    <property type="entry name" value="Peptidase_M20"/>
</dbReference>
<dbReference type="CDD" id="cd05666">
    <property type="entry name" value="M20_Acy1-like"/>
    <property type="match status" value="1"/>
</dbReference>
<dbReference type="RefSeq" id="WP_043355132.1">
    <property type="nucleotide sequence ID" value="NZ_CP003811.1"/>
</dbReference>